<reference evidence="1 2" key="1">
    <citation type="submission" date="2017-04" db="EMBL/GenBank/DDBJ databases">
        <authorList>
            <person name="Afonso C.L."/>
            <person name="Miller P.J."/>
            <person name="Scott M.A."/>
            <person name="Spackman E."/>
            <person name="Goraichik I."/>
            <person name="Dimitrov K.M."/>
            <person name="Suarez D.L."/>
            <person name="Swayne D.E."/>
        </authorList>
    </citation>
    <scope>NUCLEOTIDE SEQUENCE [LARGE SCALE GENOMIC DNA]</scope>
    <source>
        <strain evidence="1 2">DSM 5090</strain>
    </source>
</reference>
<dbReference type="EMBL" id="FWXI01000001">
    <property type="protein sequence ID" value="SMC33097.1"/>
    <property type="molecule type" value="Genomic_DNA"/>
</dbReference>
<name>A0A1W1YAB3_9FIRM</name>
<dbReference type="Proteomes" id="UP000192738">
    <property type="component" value="Unassembled WGS sequence"/>
</dbReference>
<dbReference type="Gene3D" id="1.10.287.950">
    <property type="entry name" value="Methyl-accepting chemotaxis protein"/>
    <property type="match status" value="1"/>
</dbReference>
<sequence length="85" mass="9223">MFKKIVDSVVQLSEQIGEISESINQMAAGNRLLLSSIRKIDIVSKENAAEAESVSTATEEQSAAMQEIASASQNLLIWLVTCKKP</sequence>
<gene>
    <name evidence="1" type="ORF">SAMN04488500_101173</name>
</gene>
<dbReference type="SUPFAM" id="SSF58104">
    <property type="entry name" value="Methyl-accepting chemotaxis protein (MCP) signaling domain"/>
    <property type="match status" value="1"/>
</dbReference>
<evidence type="ECO:0000313" key="2">
    <source>
        <dbReference type="Proteomes" id="UP000192738"/>
    </source>
</evidence>
<keyword evidence="2" id="KW-1185">Reference proteome</keyword>
<proteinExistence type="predicted"/>
<accession>A0A1W1YAB3</accession>
<organism evidence="1 2">
    <name type="scientific">Sporomusa malonica</name>
    <dbReference type="NCBI Taxonomy" id="112901"/>
    <lineage>
        <taxon>Bacteria</taxon>
        <taxon>Bacillati</taxon>
        <taxon>Bacillota</taxon>
        <taxon>Negativicutes</taxon>
        <taxon>Selenomonadales</taxon>
        <taxon>Sporomusaceae</taxon>
        <taxon>Sporomusa</taxon>
    </lineage>
</organism>
<dbReference type="RefSeq" id="WP_084573700.1">
    <property type="nucleotide sequence ID" value="NZ_CP155572.1"/>
</dbReference>
<evidence type="ECO:0000313" key="1">
    <source>
        <dbReference type="EMBL" id="SMC33097.1"/>
    </source>
</evidence>
<protein>
    <submittedName>
        <fullName evidence="1">Methyl-accepting chemotaxis protein</fullName>
    </submittedName>
</protein>
<dbReference type="STRING" id="112901.SAMN04488500_101173"/>
<dbReference type="AlphaFoldDB" id="A0A1W1YAB3"/>